<organism evidence="2 3">
    <name type="scientific">Fukomys damarensis</name>
    <name type="common">Damaraland mole rat</name>
    <name type="synonym">Cryptomys damarensis</name>
    <dbReference type="NCBI Taxonomy" id="885580"/>
    <lineage>
        <taxon>Eukaryota</taxon>
        <taxon>Metazoa</taxon>
        <taxon>Chordata</taxon>
        <taxon>Craniata</taxon>
        <taxon>Vertebrata</taxon>
        <taxon>Euteleostomi</taxon>
        <taxon>Mammalia</taxon>
        <taxon>Eutheria</taxon>
        <taxon>Euarchontoglires</taxon>
        <taxon>Glires</taxon>
        <taxon>Rodentia</taxon>
        <taxon>Hystricomorpha</taxon>
        <taxon>Bathyergidae</taxon>
        <taxon>Fukomys</taxon>
    </lineage>
</organism>
<evidence type="ECO:0000313" key="3">
    <source>
        <dbReference type="Proteomes" id="UP000028990"/>
    </source>
</evidence>
<feature type="compositionally biased region" description="Polar residues" evidence="1">
    <location>
        <begin position="57"/>
        <end position="69"/>
    </location>
</feature>
<dbReference type="EMBL" id="KN125550">
    <property type="protein sequence ID" value="KFO18080.1"/>
    <property type="molecule type" value="Genomic_DNA"/>
</dbReference>
<feature type="region of interest" description="Disordered" evidence="1">
    <location>
        <begin position="11"/>
        <end position="77"/>
    </location>
</feature>
<accession>A0A091CM72</accession>
<sequence>MQPLSNLLSVHLHGMAQDESPQHGPPQPGRLMPKGDFPCMNHSAPKFSSTDLEDWNQVPQSLRKSGKTSSRPEDIPFTKMEKHCDKGSDCHRELEMPLGHCRETGVLGPDEKGVGQTGACQTPRGTVNKEQRGVTIRFSVF</sequence>
<reference evidence="2 3" key="1">
    <citation type="submission" date="2013-11" db="EMBL/GenBank/DDBJ databases">
        <title>The Damaraland mole rat (Fukomys damarensis) genome and evolution of African mole rats.</title>
        <authorList>
            <person name="Gladyshev V.N."/>
            <person name="Fang X."/>
        </authorList>
    </citation>
    <scope>NUCLEOTIDE SEQUENCE [LARGE SCALE GENOMIC DNA]</scope>
    <source>
        <tissue evidence="2">Liver</tissue>
    </source>
</reference>
<name>A0A091CM72_FUKDA</name>
<evidence type="ECO:0000256" key="1">
    <source>
        <dbReference type="SAM" id="MobiDB-lite"/>
    </source>
</evidence>
<dbReference type="Proteomes" id="UP000028990">
    <property type="component" value="Unassembled WGS sequence"/>
</dbReference>
<proteinExistence type="predicted"/>
<dbReference type="AlphaFoldDB" id="A0A091CM72"/>
<feature type="region of interest" description="Disordered" evidence="1">
    <location>
        <begin position="105"/>
        <end position="125"/>
    </location>
</feature>
<keyword evidence="3" id="KW-1185">Reference proteome</keyword>
<evidence type="ECO:0000313" key="2">
    <source>
        <dbReference type="EMBL" id="KFO18080.1"/>
    </source>
</evidence>
<protein>
    <submittedName>
        <fullName evidence="2">Uncharacterized protein</fullName>
    </submittedName>
</protein>
<gene>
    <name evidence="2" type="ORF">H920_20532</name>
</gene>